<dbReference type="GO" id="GO:0005524">
    <property type="term" value="F:ATP binding"/>
    <property type="evidence" value="ECO:0007669"/>
    <property type="project" value="UniProtKB-KW"/>
</dbReference>
<feature type="region of interest" description="Disordered" evidence="8">
    <location>
        <begin position="1"/>
        <end position="32"/>
    </location>
</feature>
<evidence type="ECO:0000256" key="6">
    <source>
        <dbReference type="RuleBase" id="RU003811"/>
    </source>
</evidence>
<dbReference type="SUPFAM" id="SSF52402">
    <property type="entry name" value="Adenine nucleotide alpha hydrolases-like"/>
    <property type="match status" value="1"/>
</dbReference>
<sequence>MPTGPAQIRTTAGPLARRRPAHGSSTNSGKPAHPIWPLPELYAALSGGIRDYARANGFQRVLVALSGGIDSALVAALAVEALGAASVTGVSLPSVHSSQHSRDDARALAQNLGICFETIEIAAPVAAAEAALAPLFTGYAPDLTEENIQARMRGLLMMALSNKFGALLLATGNKSEAAVGYCTLYGDMCGGLAPIAGLYKTEVYALSRWINRELGGGSGRGEIIPQNTIDKPPSAELRPGQKDQDSLPPYDVLDAVLRRYFDDGATRAELVAEGFAEALVNDIAAKVDRSEYKRAQAAPALNLSLSQ</sequence>
<dbReference type="GO" id="GO:0003952">
    <property type="term" value="F:NAD+ synthase (glutamine-hydrolyzing) activity"/>
    <property type="evidence" value="ECO:0007669"/>
    <property type="project" value="InterPro"/>
</dbReference>
<keyword evidence="3 6" id="KW-0547">Nucleotide-binding</keyword>
<dbReference type="InterPro" id="IPR003694">
    <property type="entry name" value="NAD_synthase"/>
</dbReference>
<accession>A0A139SNC9</accession>
<evidence type="ECO:0000256" key="4">
    <source>
        <dbReference type="ARBA" id="ARBA00022840"/>
    </source>
</evidence>
<dbReference type="OrthoDB" id="9803818at2"/>
<dbReference type="STRING" id="1548207.AXK11_04695"/>
<dbReference type="EC" id="6.3.1.5" evidence="7"/>
<evidence type="ECO:0000256" key="8">
    <source>
        <dbReference type="SAM" id="MobiDB-lite"/>
    </source>
</evidence>
<reference evidence="11" key="1">
    <citation type="submission" date="2016-02" db="EMBL/GenBank/DDBJ databases">
        <authorList>
            <person name="Sanders J.G."/>
            <person name="Lin J.Y."/>
            <person name="Wertz J.T."/>
            <person name="Russell J.A."/>
            <person name="Moreau C.S."/>
            <person name="Powell S."/>
        </authorList>
    </citation>
    <scope>NUCLEOTIDE SEQUENCE [LARGE SCALE GENOMIC DNA]</scope>
    <source>
        <strain evidence="11">CAG34</strain>
    </source>
</reference>
<evidence type="ECO:0000259" key="9">
    <source>
        <dbReference type="Pfam" id="PF02540"/>
    </source>
</evidence>
<keyword evidence="5 6" id="KW-0520">NAD</keyword>
<organism evidence="10 11">
    <name type="scientific">Cephaloticoccus primus</name>
    <dbReference type="NCBI Taxonomy" id="1548207"/>
    <lineage>
        <taxon>Bacteria</taxon>
        <taxon>Pseudomonadati</taxon>
        <taxon>Verrucomicrobiota</taxon>
        <taxon>Opitutia</taxon>
        <taxon>Opitutales</taxon>
        <taxon>Opitutaceae</taxon>
        <taxon>Cephaloticoccus</taxon>
    </lineage>
</organism>
<keyword evidence="2 6" id="KW-0436">Ligase</keyword>
<dbReference type="Proteomes" id="UP000070058">
    <property type="component" value="Unassembled WGS sequence"/>
</dbReference>
<name>A0A139SNC9_9BACT</name>
<evidence type="ECO:0000313" key="11">
    <source>
        <dbReference type="Proteomes" id="UP000070058"/>
    </source>
</evidence>
<evidence type="ECO:0000313" key="10">
    <source>
        <dbReference type="EMBL" id="KXU35984.1"/>
    </source>
</evidence>
<keyword evidence="4 6" id="KW-0067">ATP-binding</keyword>
<dbReference type="GO" id="GO:0004359">
    <property type="term" value="F:glutaminase activity"/>
    <property type="evidence" value="ECO:0007669"/>
    <property type="project" value="InterPro"/>
</dbReference>
<evidence type="ECO:0000256" key="5">
    <source>
        <dbReference type="ARBA" id="ARBA00023027"/>
    </source>
</evidence>
<dbReference type="InterPro" id="IPR014729">
    <property type="entry name" value="Rossmann-like_a/b/a_fold"/>
</dbReference>
<gene>
    <name evidence="10" type="ORF">AXK11_04695</name>
</gene>
<dbReference type="AlphaFoldDB" id="A0A139SNC9"/>
<dbReference type="UniPathway" id="UPA00253"/>
<feature type="domain" description="NAD/GMP synthase" evidence="9">
    <location>
        <begin position="43"/>
        <end position="296"/>
    </location>
</feature>
<keyword evidence="11" id="KW-1185">Reference proteome</keyword>
<comment type="catalytic activity">
    <reaction evidence="7">
        <text>deamido-NAD(+) + NH4(+) + ATP = AMP + diphosphate + NAD(+) + H(+)</text>
        <dbReference type="Rhea" id="RHEA:21188"/>
        <dbReference type="ChEBI" id="CHEBI:15378"/>
        <dbReference type="ChEBI" id="CHEBI:28938"/>
        <dbReference type="ChEBI" id="CHEBI:30616"/>
        <dbReference type="ChEBI" id="CHEBI:33019"/>
        <dbReference type="ChEBI" id="CHEBI:57540"/>
        <dbReference type="ChEBI" id="CHEBI:58437"/>
        <dbReference type="ChEBI" id="CHEBI:456215"/>
        <dbReference type="EC" id="6.3.1.5"/>
    </reaction>
</comment>
<dbReference type="Gene3D" id="3.40.50.620">
    <property type="entry name" value="HUPs"/>
    <property type="match status" value="1"/>
</dbReference>
<evidence type="ECO:0000256" key="7">
    <source>
        <dbReference type="RuleBase" id="RU003812"/>
    </source>
</evidence>
<comment type="caution">
    <text evidence="10">The sequence shown here is derived from an EMBL/GenBank/DDBJ whole genome shotgun (WGS) entry which is preliminary data.</text>
</comment>
<dbReference type="EMBL" id="LSZQ01000040">
    <property type="protein sequence ID" value="KXU35984.1"/>
    <property type="molecule type" value="Genomic_DNA"/>
</dbReference>
<proteinExistence type="inferred from homology"/>
<dbReference type="NCBIfam" id="TIGR00552">
    <property type="entry name" value="nadE"/>
    <property type="match status" value="1"/>
</dbReference>
<dbReference type="CDD" id="cd00553">
    <property type="entry name" value="NAD_synthase"/>
    <property type="match status" value="1"/>
</dbReference>
<dbReference type="PANTHER" id="PTHR23090:SF9">
    <property type="entry name" value="GLUTAMINE-DEPENDENT NAD(+) SYNTHETASE"/>
    <property type="match status" value="1"/>
</dbReference>
<evidence type="ECO:0000256" key="3">
    <source>
        <dbReference type="ARBA" id="ARBA00022741"/>
    </source>
</evidence>
<dbReference type="Pfam" id="PF02540">
    <property type="entry name" value="NAD_synthase"/>
    <property type="match status" value="1"/>
</dbReference>
<dbReference type="GO" id="GO:0005737">
    <property type="term" value="C:cytoplasm"/>
    <property type="evidence" value="ECO:0007669"/>
    <property type="project" value="InterPro"/>
</dbReference>
<dbReference type="GO" id="GO:0008795">
    <property type="term" value="F:NAD+ synthase activity"/>
    <property type="evidence" value="ECO:0007669"/>
    <property type="project" value="UniProtKB-EC"/>
</dbReference>
<feature type="region of interest" description="Disordered" evidence="8">
    <location>
        <begin position="221"/>
        <end position="248"/>
    </location>
</feature>
<evidence type="ECO:0000256" key="1">
    <source>
        <dbReference type="ARBA" id="ARBA00004790"/>
    </source>
</evidence>
<evidence type="ECO:0000256" key="2">
    <source>
        <dbReference type="ARBA" id="ARBA00022598"/>
    </source>
</evidence>
<dbReference type="FunFam" id="3.40.50.620:FF:000106">
    <property type="entry name" value="Glutamine-dependent NAD(+) synthetase"/>
    <property type="match status" value="1"/>
</dbReference>
<dbReference type="InterPro" id="IPR022310">
    <property type="entry name" value="NAD/GMP_synthase"/>
</dbReference>
<protein>
    <recommendedName>
        <fullName evidence="7">NH(3)-dependent NAD(+) synthetase</fullName>
        <ecNumber evidence="7">6.3.1.5</ecNumber>
    </recommendedName>
</protein>
<comment type="similarity">
    <text evidence="6">Belongs to the NAD synthetase family.</text>
</comment>
<dbReference type="PANTHER" id="PTHR23090">
    <property type="entry name" value="NH 3 /GLUTAMINE-DEPENDENT NAD + SYNTHETASE"/>
    <property type="match status" value="1"/>
</dbReference>
<dbReference type="GO" id="GO:0009435">
    <property type="term" value="P:NAD+ biosynthetic process"/>
    <property type="evidence" value="ECO:0007669"/>
    <property type="project" value="UniProtKB-UniPathway"/>
</dbReference>
<comment type="pathway">
    <text evidence="1">Cofactor biosynthesis; NAD(+) biosynthesis.</text>
</comment>